<name>A0AAN8EMU4_9EURO</name>
<sequence>MIFDCLPLEGKVSLALCDRSFYEFGKRHHVFGELRIDRKARQKFLEIYRLDHINPYYVACGDCRTPHKVIHYARDYTRNSRKNKHRHCWKYEGLDNSALYFHPKFGFGDVQVAARLHRRGELRALEKYIHGLWAQGKGTRSISEEPISEEGDKGRSSAHIWDFKVAVANNNCVYVRKQEWLPFSSTTSVAIPAEKEAWTVCCHVNTVKAIMRHEDEFKLAETALSYHKAQGEFSSLLNKSTGTILKPVPATPKAFLHSDMSDNWAHFSLHQCRICPTEYRIDFGVVSKSLFAIVLNKWMCLGVASHRRSSSSSLWVKHLDTGAQPYSFEHGSVFEKYEGYADQRLYRPV</sequence>
<organism evidence="1 2">
    <name type="scientific">Knufia fluminis</name>
    <dbReference type="NCBI Taxonomy" id="191047"/>
    <lineage>
        <taxon>Eukaryota</taxon>
        <taxon>Fungi</taxon>
        <taxon>Dikarya</taxon>
        <taxon>Ascomycota</taxon>
        <taxon>Pezizomycotina</taxon>
        <taxon>Eurotiomycetes</taxon>
        <taxon>Chaetothyriomycetidae</taxon>
        <taxon>Chaetothyriales</taxon>
        <taxon>Trichomeriaceae</taxon>
        <taxon>Knufia</taxon>
    </lineage>
</organism>
<dbReference type="Proteomes" id="UP001316803">
    <property type="component" value="Unassembled WGS sequence"/>
</dbReference>
<dbReference type="EMBL" id="JAKLMC020000051">
    <property type="protein sequence ID" value="KAK5948223.1"/>
    <property type="molecule type" value="Genomic_DNA"/>
</dbReference>
<proteinExistence type="predicted"/>
<evidence type="ECO:0000313" key="2">
    <source>
        <dbReference type="Proteomes" id="UP001316803"/>
    </source>
</evidence>
<accession>A0AAN8EMU4</accession>
<dbReference type="AlphaFoldDB" id="A0AAN8EMU4"/>
<protein>
    <submittedName>
        <fullName evidence="1">Uncharacterized protein</fullName>
    </submittedName>
</protein>
<comment type="caution">
    <text evidence="1">The sequence shown here is derived from an EMBL/GenBank/DDBJ whole genome shotgun (WGS) entry which is preliminary data.</text>
</comment>
<keyword evidence="2" id="KW-1185">Reference proteome</keyword>
<evidence type="ECO:0000313" key="1">
    <source>
        <dbReference type="EMBL" id="KAK5948223.1"/>
    </source>
</evidence>
<gene>
    <name evidence="1" type="ORF">OHC33_010771</name>
</gene>
<reference evidence="1 2" key="1">
    <citation type="submission" date="2022-12" db="EMBL/GenBank/DDBJ databases">
        <title>Genomic features and morphological characterization of a novel Knufia sp. strain isolated from spacecraft assembly facility.</title>
        <authorList>
            <person name="Teixeira M."/>
            <person name="Chander A.M."/>
            <person name="Stajich J.E."/>
            <person name="Venkateswaran K."/>
        </authorList>
    </citation>
    <scope>NUCLEOTIDE SEQUENCE [LARGE SCALE GENOMIC DNA]</scope>
    <source>
        <strain evidence="1 2">FJI-L2-BK-P2</strain>
    </source>
</reference>